<dbReference type="EMBL" id="KZ150099">
    <property type="protein sequence ID" value="PZC73533.1"/>
    <property type="molecule type" value="Genomic_DNA"/>
</dbReference>
<gene>
    <name evidence="2" type="primary">HaOG200845</name>
    <name evidence="2" type="ORF">B5X24_HaOG200845</name>
</gene>
<feature type="transmembrane region" description="Helical" evidence="1">
    <location>
        <begin position="43"/>
        <end position="66"/>
    </location>
</feature>
<evidence type="ECO:0000313" key="2">
    <source>
        <dbReference type="EMBL" id="PZC73533.1"/>
    </source>
</evidence>
<keyword evidence="1" id="KW-1133">Transmembrane helix</keyword>
<feature type="transmembrane region" description="Helical" evidence="1">
    <location>
        <begin position="245"/>
        <end position="270"/>
    </location>
</feature>
<feature type="transmembrane region" description="Helical" evidence="1">
    <location>
        <begin position="322"/>
        <end position="340"/>
    </location>
</feature>
<feature type="transmembrane region" description="Helical" evidence="1">
    <location>
        <begin position="111"/>
        <end position="130"/>
    </location>
</feature>
<evidence type="ECO:0000313" key="3">
    <source>
        <dbReference type="Proteomes" id="UP000249218"/>
    </source>
</evidence>
<keyword evidence="1" id="KW-0472">Membrane</keyword>
<reference evidence="2 3" key="1">
    <citation type="journal article" date="2017" name="BMC Biol.">
        <title>Genomic innovations, transcriptional plasticity and gene loss underlying the evolution and divergence of two highly polyphagous and invasive Helicoverpa pest species.</title>
        <authorList>
            <person name="Pearce S.L."/>
            <person name="Clarke D.F."/>
            <person name="East P.D."/>
            <person name="Elfekih S."/>
            <person name="Gordon K.H."/>
            <person name="Jermiin L.S."/>
            <person name="McGaughran A."/>
            <person name="Oakeshott J.G."/>
            <person name="Papanikolaou A."/>
            <person name="Perera O.P."/>
            <person name="Rane R.V."/>
            <person name="Richards S."/>
            <person name="Tay W.T."/>
            <person name="Walsh T.K."/>
            <person name="Anderson A."/>
            <person name="Anderson C.J."/>
            <person name="Asgari S."/>
            <person name="Board P.G."/>
            <person name="Bretschneider A."/>
            <person name="Campbell P.M."/>
            <person name="Chertemps T."/>
            <person name="Christeller J.T."/>
            <person name="Coppin C.W."/>
            <person name="Downes S.J."/>
            <person name="Duan G."/>
            <person name="Farnsworth C.A."/>
            <person name="Good R.T."/>
            <person name="Han L.B."/>
            <person name="Han Y.C."/>
            <person name="Hatje K."/>
            <person name="Horne I."/>
            <person name="Huang Y.P."/>
            <person name="Hughes D.S."/>
            <person name="Jacquin-Joly E."/>
            <person name="James W."/>
            <person name="Jhangiani S."/>
            <person name="Kollmar M."/>
            <person name="Kuwar S.S."/>
            <person name="Li S."/>
            <person name="Liu N.Y."/>
            <person name="Maibeche M.T."/>
            <person name="Miller J.R."/>
            <person name="Montagne N."/>
            <person name="Perry T."/>
            <person name="Qu J."/>
            <person name="Song S.V."/>
            <person name="Sutton G.G."/>
            <person name="Vogel H."/>
            <person name="Walenz B.P."/>
            <person name="Xu W."/>
            <person name="Zhang H.J."/>
            <person name="Zou Z."/>
            <person name="Batterham P."/>
            <person name="Edwards O.R."/>
            <person name="Feyereisen R."/>
            <person name="Gibbs R.A."/>
            <person name="Heckel D.G."/>
            <person name="McGrath A."/>
            <person name="Robin C."/>
            <person name="Scherer S.E."/>
            <person name="Worley K.C."/>
            <person name="Wu Y.D."/>
        </authorList>
    </citation>
    <scope>NUCLEOTIDE SEQUENCE [LARGE SCALE GENOMIC DNA]</scope>
    <source>
        <strain evidence="2">Harm_GR_Male_#8</strain>
        <tissue evidence="2">Whole organism</tissue>
    </source>
</reference>
<proteinExistence type="predicted"/>
<sequence length="342" mass="40579">MKFDHNVSLKQFMWLKIICFQFCNWSSSVYVSVFAKLYCISNYLFILIYGSMLMVYLGQYSASVYINYVTANTELNVDTLFSLIHGEEYVRRFVKMLEKDFPGLQKSYKHYVTIYLTLIMFIEISIFFIMDIGERQFLQSAMFFNKHVACYFCRISVIYIMEGYCNTVSILKKQLTTQLDTKNVTEAQKTVFIKEFTRSFMKLTEHLDSAMKIIRPLTIFRFIIDFCKILNIIYHVCFFDFSRFILSWCFEVIIEMFALCCPMLILEWAANDLDEIKRIIAKELLTYEDYNLRSAIYESMEFVDGYTMGLNVWNQYPMNKDMVLAFIGLITSYVIALLQFSY</sequence>
<evidence type="ECO:0000256" key="1">
    <source>
        <dbReference type="SAM" id="Phobius"/>
    </source>
</evidence>
<keyword evidence="1" id="KW-0812">Transmembrane</keyword>
<organism evidence="2 3">
    <name type="scientific">Helicoverpa armigera</name>
    <name type="common">Cotton bollworm</name>
    <name type="synonym">Heliothis armigera</name>
    <dbReference type="NCBI Taxonomy" id="29058"/>
    <lineage>
        <taxon>Eukaryota</taxon>
        <taxon>Metazoa</taxon>
        <taxon>Ecdysozoa</taxon>
        <taxon>Arthropoda</taxon>
        <taxon>Hexapoda</taxon>
        <taxon>Insecta</taxon>
        <taxon>Pterygota</taxon>
        <taxon>Neoptera</taxon>
        <taxon>Endopterygota</taxon>
        <taxon>Lepidoptera</taxon>
        <taxon>Glossata</taxon>
        <taxon>Ditrysia</taxon>
        <taxon>Noctuoidea</taxon>
        <taxon>Noctuidae</taxon>
        <taxon>Heliothinae</taxon>
        <taxon>Helicoverpa</taxon>
    </lineage>
</organism>
<keyword evidence="3" id="KW-1185">Reference proteome</keyword>
<evidence type="ECO:0008006" key="4">
    <source>
        <dbReference type="Google" id="ProtNLM"/>
    </source>
</evidence>
<protein>
    <recommendedName>
        <fullName evidence="4">Gustatory receptor</fullName>
    </recommendedName>
</protein>
<feature type="transmembrane region" description="Helical" evidence="1">
    <location>
        <begin position="12"/>
        <end position="31"/>
    </location>
</feature>
<dbReference type="Proteomes" id="UP000249218">
    <property type="component" value="Unassembled WGS sequence"/>
</dbReference>
<feature type="transmembrane region" description="Helical" evidence="1">
    <location>
        <begin position="219"/>
        <end position="239"/>
    </location>
</feature>
<accession>A0A2W1BPC8</accession>
<name>A0A2W1BPC8_HELAM</name>
<dbReference type="AlphaFoldDB" id="A0A2W1BPC8"/>